<dbReference type="InterPro" id="IPR045653">
    <property type="entry name" value="DUF6396"/>
</dbReference>
<dbReference type="GO" id="GO:0036503">
    <property type="term" value="P:ERAD pathway"/>
    <property type="evidence" value="ECO:0007669"/>
    <property type="project" value="TreeGrafter"/>
</dbReference>
<dbReference type="EMBL" id="FNCJ01000013">
    <property type="protein sequence ID" value="SDH83212.1"/>
    <property type="molecule type" value="Genomic_DNA"/>
</dbReference>
<accession>A0A1G8FM65</accession>
<protein>
    <recommendedName>
        <fullName evidence="2">DUF6396 domain-containing protein</fullName>
    </recommendedName>
</protein>
<feature type="region of interest" description="Disordered" evidence="1">
    <location>
        <begin position="330"/>
        <end position="350"/>
    </location>
</feature>
<dbReference type="Gene3D" id="1.25.40.10">
    <property type="entry name" value="Tetratricopeptide repeat domain"/>
    <property type="match status" value="1"/>
</dbReference>
<feature type="domain" description="DUF6396" evidence="2">
    <location>
        <begin position="230"/>
        <end position="337"/>
    </location>
</feature>
<proteinExistence type="predicted"/>
<dbReference type="InterPro" id="IPR006597">
    <property type="entry name" value="Sel1-like"/>
</dbReference>
<feature type="compositionally biased region" description="Polar residues" evidence="1">
    <location>
        <begin position="339"/>
        <end position="349"/>
    </location>
</feature>
<dbReference type="PROSITE" id="PS51257">
    <property type="entry name" value="PROKAR_LIPOPROTEIN"/>
    <property type="match status" value="1"/>
</dbReference>
<sequence>MNRHFLIISLALLVCACTKKETPVAQLPDMSAVRANLAFTCAHESDHLPPLDPKADSLFQYARYLQKKDGPKDFDDILRYYRIAAAYGHYKANENAQLLISQGLALSPEGAKEAVDLASQLVKQGVPGGYYDIGYYLETGYGLKQDAEMSLRYFRKAADLGNPDAQYRIGELLAPMDKAPAIAKQMRECATDQGYGKAAKMLGLDLQDNGLFPDAIKAFQKGVEAGDLQSASFLENGFKGPPETNRLYYLALSNDPERARRYSLIGDFIDSNDGRNPKVPDIDKIVPLPPAKLPPWDGTFQWQKEQDAAVPPQKPSDELIDQLAKAKNLDPATGLPLAGTSSKTSTADQPATVATRLPIGTIATTGDPCPEDGVWCARLSKGQMGDAQRRFLKGDVLPSLVVHEPRKVALLDQVMGLRQQMAKVEWELVGYIGQA</sequence>
<evidence type="ECO:0000313" key="4">
    <source>
        <dbReference type="Proteomes" id="UP000199706"/>
    </source>
</evidence>
<evidence type="ECO:0000313" key="3">
    <source>
        <dbReference type="EMBL" id="SDH83212.1"/>
    </source>
</evidence>
<reference evidence="3 4" key="1">
    <citation type="submission" date="2016-10" db="EMBL/GenBank/DDBJ databases">
        <authorList>
            <person name="de Groot N.N."/>
        </authorList>
    </citation>
    <scope>NUCLEOTIDE SEQUENCE [LARGE SCALE GENOMIC DNA]</scope>
    <source>
        <strain evidence="3 4">LMG 2247</strain>
    </source>
</reference>
<dbReference type="PANTHER" id="PTHR11102:SF147">
    <property type="entry name" value="SEL1L ADAPTOR SUBUNIT OF ERAD E3 UBIQUITIN LIGASE"/>
    <property type="match status" value="1"/>
</dbReference>
<dbReference type="AlphaFoldDB" id="A0A1G8FM65"/>
<dbReference type="RefSeq" id="WP_244896672.1">
    <property type="nucleotide sequence ID" value="NZ_FNCJ01000013.1"/>
</dbReference>
<dbReference type="InterPro" id="IPR050767">
    <property type="entry name" value="Sel1_AlgK"/>
</dbReference>
<evidence type="ECO:0000256" key="1">
    <source>
        <dbReference type="SAM" id="MobiDB-lite"/>
    </source>
</evidence>
<dbReference type="Pfam" id="PF19933">
    <property type="entry name" value="DUF6396"/>
    <property type="match status" value="1"/>
</dbReference>
<evidence type="ECO:0000259" key="2">
    <source>
        <dbReference type="Pfam" id="PF19933"/>
    </source>
</evidence>
<name>A0A1G8FM65_9BURK</name>
<dbReference type="SMART" id="SM00671">
    <property type="entry name" value="SEL1"/>
    <property type="match status" value="2"/>
</dbReference>
<dbReference type="PANTHER" id="PTHR11102">
    <property type="entry name" value="SEL-1-LIKE PROTEIN"/>
    <property type="match status" value="1"/>
</dbReference>
<gene>
    <name evidence="3" type="ORF">SAMN05216466_113245</name>
</gene>
<dbReference type="SUPFAM" id="SSF81901">
    <property type="entry name" value="HCP-like"/>
    <property type="match status" value="1"/>
</dbReference>
<dbReference type="InterPro" id="IPR011990">
    <property type="entry name" value="TPR-like_helical_dom_sf"/>
</dbReference>
<organism evidence="3 4">
    <name type="scientific">Paraburkholderia phenazinium</name>
    <dbReference type="NCBI Taxonomy" id="60549"/>
    <lineage>
        <taxon>Bacteria</taxon>
        <taxon>Pseudomonadati</taxon>
        <taxon>Pseudomonadota</taxon>
        <taxon>Betaproteobacteria</taxon>
        <taxon>Burkholderiales</taxon>
        <taxon>Burkholderiaceae</taxon>
        <taxon>Paraburkholderia</taxon>
    </lineage>
</organism>
<dbReference type="Proteomes" id="UP000199706">
    <property type="component" value="Unassembled WGS sequence"/>
</dbReference>